<dbReference type="PANTHER" id="PTHR10291">
    <property type="entry name" value="DEHYDRODOLICHYL DIPHOSPHATE SYNTHASE FAMILY MEMBER"/>
    <property type="match status" value="1"/>
</dbReference>
<dbReference type="HAMAP" id="MF_01139">
    <property type="entry name" value="ISPT"/>
    <property type="match status" value="1"/>
</dbReference>
<comment type="subunit">
    <text evidence="3">Homodimer.</text>
</comment>
<sequence>MKDYSIRHIAIIPDGNRRWAKAHGKLPWRGHQAGVRTYEQVLKKALELNVYCVSFWGMSTDNRLKRGHREVAFLFALFEKTLQRALASRELEKNDVRVNVLGEWRAQFPKKLVRLGERVIKETEKRKKHIMNLLLCYDGRSEMLHAFRRALASKGKSAGDPKRYLYTRNLPPVDLVIRTGGDPHLSAGFMMWDVADAQLHFSNKLWPDFTPEDFERAVKDYLRRERRFGA</sequence>
<dbReference type="EMBL" id="MHNZ01000020">
    <property type="protein sequence ID" value="OGZ56299.1"/>
    <property type="molecule type" value="Genomic_DNA"/>
</dbReference>
<dbReference type="GO" id="GO:0045547">
    <property type="term" value="F:ditrans,polycis-polyprenyl diphosphate synthase [(2E,6E)-farnesyl diphosphate specific] activity"/>
    <property type="evidence" value="ECO:0007669"/>
    <property type="project" value="TreeGrafter"/>
</dbReference>
<name>A0A1G2H1Q8_9BACT</name>
<dbReference type="GO" id="GO:0000287">
    <property type="term" value="F:magnesium ion binding"/>
    <property type="evidence" value="ECO:0007669"/>
    <property type="project" value="UniProtKB-UniRule"/>
</dbReference>
<dbReference type="InterPro" id="IPR036424">
    <property type="entry name" value="UPP_synth-like_sf"/>
</dbReference>
<keyword evidence="3" id="KW-0479">Metal-binding</keyword>
<comment type="similarity">
    <text evidence="2">Belongs to the UPP synthase family. Z-FPP synthase subfamily.</text>
</comment>
<feature type="binding site" evidence="3">
    <location>
        <position position="31"/>
    </location>
    <ligand>
        <name>substrate</name>
    </ligand>
</feature>
<evidence type="ECO:0000256" key="3">
    <source>
        <dbReference type="HAMAP-Rule" id="MF_01139"/>
    </source>
</evidence>
<evidence type="ECO:0000256" key="1">
    <source>
        <dbReference type="ARBA" id="ARBA00022679"/>
    </source>
</evidence>
<organism evidence="4 5">
    <name type="scientific">Candidatus Ryanbacteria bacterium RIFCSPLOWO2_02_FULL_47_14</name>
    <dbReference type="NCBI Taxonomy" id="1802129"/>
    <lineage>
        <taxon>Bacteria</taxon>
        <taxon>Candidatus Ryaniibacteriota</taxon>
    </lineage>
</organism>
<dbReference type="NCBIfam" id="TIGR00055">
    <property type="entry name" value="uppS"/>
    <property type="match status" value="1"/>
</dbReference>
<comment type="caution">
    <text evidence="4">The sequence shown here is derived from an EMBL/GenBank/DDBJ whole genome shotgun (WGS) entry which is preliminary data.</text>
</comment>
<gene>
    <name evidence="4" type="ORF">A3J04_04345</name>
</gene>
<dbReference type="CDD" id="cd00475">
    <property type="entry name" value="Cis_IPPS"/>
    <property type="match status" value="1"/>
</dbReference>
<dbReference type="STRING" id="1802129.A3J04_04345"/>
<dbReference type="Gene3D" id="3.40.1180.10">
    <property type="entry name" value="Decaprenyl diphosphate synthase-like"/>
    <property type="match status" value="1"/>
</dbReference>
<feature type="active site" evidence="3">
    <location>
        <position position="14"/>
    </location>
</feature>
<dbReference type="AlphaFoldDB" id="A0A1G2H1Q8"/>
<evidence type="ECO:0000256" key="2">
    <source>
        <dbReference type="ARBA" id="ARBA00038453"/>
    </source>
</evidence>
<dbReference type="InterPro" id="IPR001441">
    <property type="entry name" value="UPP_synth-like"/>
</dbReference>
<proteinExistence type="inferred from homology"/>
<dbReference type="EC" id="2.5.1.-" evidence="3"/>
<feature type="binding site" evidence="3">
    <location>
        <position position="14"/>
    </location>
    <ligand>
        <name>Mg(2+)</name>
        <dbReference type="ChEBI" id="CHEBI:18420"/>
    </ligand>
</feature>
<reference evidence="4 5" key="1">
    <citation type="journal article" date="2016" name="Nat. Commun.">
        <title>Thousands of microbial genomes shed light on interconnected biogeochemical processes in an aquifer system.</title>
        <authorList>
            <person name="Anantharaman K."/>
            <person name="Brown C.T."/>
            <person name="Hug L.A."/>
            <person name="Sharon I."/>
            <person name="Castelle C.J."/>
            <person name="Probst A.J."/>
            <person name="Thomas B.C."/>
            <person name="Singh A."/>
            <person name="Wilkins M.J."/>
            <person name="Karaoz U."/>
            <person name="Brodie E.L."/>
            <person name="Williams K.H."/>
            <person name="Hubbard S.S."/>
            <person name="Banfield J.F."/>
        </authorList>
    </citation>
    <scope>NUCLEOTIDE SEQUENCE [LARGE SCALE GENOMIC DNA]</scope>
</reference>
<evidence type="ECO:0000313" key="5">
    <source>
        <dbReference type="Proteomes" id="UP000177954"/>
    </source>
</evidence>
<dbReference type="SUPFAM" id="SSF64005">
    <property type="entry name" value="Undecaprenyl diphosphate synthase"/>
    <property type="match status" value="1"/>
</dbReference>
<evidence type="ECO:0000313" key="4">
    <source>
        <dbReference type="EMBL" id="OGZ56299.1"/>
    </source>
</evidence>
<accession>A0A1G2H1Q8</accession>
<feature type="binding site" evidence="3">
    <location>
        <position position="66"/>
    </location>
    <ligand>
        <name>substrate</name>
    </ligand>
</feature>
<dbReference type="PANTHER" id="PTHR10291:SF43">
    <property type="entry name" value="DEHYDRODOLICHYL DIPHOSPHATE SYNTHASE COMPLEX SUBUNIT DHDDS"/>
    <property type="match status" value="1"/>
</dbReference>
<dbReference type="Proteomes" id="UP000177954">
    <property type="component" value="Unassembled WGS sequence"/>
</dbReference>
<dbReference type="GO" id="GO:0016094">
    <property type="term" value="P:polyprenol biosynthetic process"/>
    <property type="evidence" value="ECO:0007669"/>
    <property type="project" value="TreeGrafter"/>
</dbReference>
<protein>
    <recommendedName>
        <fullName evidence="3">Isoprenyl transferase</fullName>
        <ecNumber evidence="3">2.5.1.-</ecNumber>
    </recommendedName>
</protein>
<comment type="cofactor">
    <cofactor evidence="3">
        <name>Mg(2+)</name>
        <dbReference type="ChEBI" id="CHEBI:18420"/>
    </cofactor>
    <text evidence="3">Binds 2 magnesium ions per subunit.</text>
</comment>
<keyword evidence="1 3" id="KW-0808">Transferase</keyword>
<feature type="binding site" evidence="3">
    <location>
        <position position="178"/>
    </location>
    <ligand>
        <name>substrate</name>
    </ligand>
</feature>
<feature type="binding site" evidence="3">
    <location>
        <begin position="59"/>
        <end position="61"/>
    </location>
    <ligand>
        <name>substrate</name>
    </ligand>
</feature>
<comment type="caution">
    <text evidence="3">Lacks conserved residue(s) required for the propagation of feature annotation.</text>
</comment>
<feature type="binding site" evidence="3">
    <location>
        <begin position="15"/>
        <end position="18"/>
    </location>
    <ligand>
        <name>substrate</name>
    </ligand>
</feature>
<dbReference type="Pfam" id="PF01255">
    <property type="entry name" value="Prenyltransf"/>
    <property type="match status" value="1"/>
</dbReference>
<feature type="active site" description="Proton acceptor" evidence="3">
    <location>
        <position position="62"/>
    </location>
</feature>
<comment type="function">
    <text evidence="3">Catalyzes the condensation of isopentenyl diphosphate (IPP) with allylic pyrophosphates generating different type of terpenoids.</text>
</comment>
<feature type="binding site" evidence="3">
    <location>
        <position position="19"/>
    </location>
    <ligand>
        <name>substrate</name>
    </ligand>
</feature>
<keyword evidence="3" id="KW-0460">Magnesium</keyword>